<evidence type="ECO:0000256" key="5">
    <source>
        <dbReference type="ARBA" id="ARBA00023180"/>
    </source>
</evidence>
<feature type="signal peptide" evidence="6">
    <location>
        <begin position="1"/>
        <end position="26"/>
    </location>
</feature>
<sequence>MVSSGATSSALVLLTIVAFLCGSISSEVSVDDAAATAATATAACKVELSPKASAQGVQNRTFNDGAYCAYLGLRYARPPLGELRFADPVPQELEGHGNYTAYGSVCAQFTNINQQTAVKGDEDCLFLNIFTPLLAGERDEAAQGPVKYPVLVFVHGGSFIAGSGEVHGVDLLMDNEVIVVTLNYRLGVLGFLRHDRYNLTGNYGLKDQLVALEWIARYVEHFGGDPQRVTLMGHSAGGAAVTHHLYHPRAQQLFQGLIVLSGSLLAPWALNYDYRKCTENYLHDLPTTTLEELRKLDFKRLFLRDAKLRYAFVFSSMFYSCFIPTLEEAGTPGAYFSHAPHLQVLRTAAPSIPILMSETSSEFEQLLDHVTNFWMSDNFLNNQTRTLKGQIGEILDNLCGWYVSQGLEESRRRFYQMTACMANVRYPIRRLLNTLTSDALYYMRFEFDGKFGEYKKKTYVDYVDQEKPGALHGDELGYIFSPFNLREALANRSGYAKELSVHIKTVQLLANFVKYGNPTPKLNKLSKMVWPTYSAVRGRTQYLNVNDEFDVRSPGEEDLYYLVWDVMYECLYYSNCTEMVSLKSLSEEYAVTQLPRSNADDYDLDADIKNNVT</sequence>
<dbReference type="PROSITE" id="PS00122">
    <property type="entry name" value="CARBOXYLESTERASE_B_1"/>
    <property type="match status" value="1"/>
</dbReference>
<evidence type="ECO:0000256" key="6">
    <source>
        <dbReference type="RuleBase" id="RU361235"/>
    </source>
</evidence>
<dbReference type="InterPro" id="IPR050309">
    <property type="entry name" value="Type-B_Carboxylest/Lipase"/>
</dbReference>
<dbReference type="SUPFAM" id="SSF53474">
    <property type="entry name" value="alpha/beta-Hydrolases"/>
    <property type="match status" value="1"/>
</dbReference>
<evidence type="ECO:0000256" key="2">
    <source>
        <dbReference type="ARBA" id="ARBA00022487"/>
    </source>
</evidence>
<comment type="similarity">
    <text evidence="1 6">Belongs to the type-B carboxylesterase/lipase family.</text>
</comment>
<evidence type="ECO:0000256" key="1">
    <source>
        <dbReference type="ARBA" id="ARBA00005964"/>
    </source>
</evidence>
<dbReference type="InterPro" id="IPR019826">
    <property type="entry name" value="Carboxylesterase_B_AS"/>
</dbReference>
<dbReference type="PANTHER" id="PTHR11559">
    <property type="entry name" value="CARBOXYLESTERASE"/>
    <property type="match status" value="1"/>
</dbReference>
<accession>A0A2M4BHI5</accession>
<dbReference type="Pfam" id="PF00135">
    <property type="entry name" value="COesterase"/>
    <property type="match status" value="1"/>
</dbReference>
<dbReference type="InterPro" id="IPR002018">
    <property type="entry name" value="CarbesteraseB"/>
</dbReference>
<dbReference type="EC" id="3.1.1.-" evidence="6"/>
<keyword evidence="5" id="KW-0325">Glycoprotein</keyword>
<dbReference type="PROSITE" id="PS00941">
    <property type="entry name" value="CARBOXYLESTERASE_B_2"/>
    <property type="match status" value="1"/>
</dbReference>
<protein>
    <recommendedName>
        <fullName evidence="6">Carboxylic ester hydrolase</fullName>
        <ecNumber evidence="6">3.1.1.-</ecNumber>
    </recommendedName>
</protein>
<name>A0A2M4BHI5_9DIPT</name>
<evidence type="ECO:0000256" key="3">
    <source>
        <dbReference type="ARBA" id="ARBA00022801"/>
    </source>
</evidence>
<reference evidence="8" key="1">
    <citation type="submission" date="2018-01" db="EMBL/GenBank/DDBJ databases">
        <title>An insight into the sialome of Amazonian anophelines.</title>
        <authorList>
            <person name="Ribeiro J.M."/>
            <person name="Scarpassa V."/>
            <person name="Calvo E."/>
        </authorList>
    </citation>
    <scope>NUCLEOTIDE SEQUENCE</scope>
    <source>
        <tissue evidence="8">Salivary glands</tissue>
    </source>
</reference>
<feature type="chain" id="PRO_5014494101" description="Carboxylic ester hydrolase" evidence="6">
    <location>
        <begin position="27"/>
        <end position="613"/>
    </location>
</feature>
<dbReference type="GO" id="GO:0052689">
    <property type="term" value="F:carboxylic ester hydrolase activity"/>
    <property type="evidence" value="ECO:0007669"/>
    <property type="project" value="UniProtKB-KW"/>
</dbReference>
<organism evidence="8">
    <name type="scientific">Anopheles marajoara</name>
    <dbReference type="NCBI Taxonomy" id="58244"/>
    <lineage>
        <taxon>Eukaryota</taxon>
        <taxon>Metazoa</taxon>
        <taxon>Ecdysozoa</taxon>
        <taxon>Arthropoda</taxon>
        <taxon>Hexapoda</taxon>
        <taxon>Insecta</taxon>
        <taxon>Pterygota</taxon>
        <taxon>Neoptera</taxon>
        <taxon>Endopterygota</taxon>
        <taxon>Diptera</taxon>
        <taxon>Nematocera</taxon>
        <taxon>Culicoidea</taxon>
        <taxon>Culicidae</taxon>
        <taxon>Anophelinae</taxon>
        <taxon>Anopheles</taxon>
    </lineage>
</organism>
<dbReference type="InterPro" id="IPR029058">
    <property type="entry name" value="AB_hydrolase_fold"/>
</dbReference>
<feature type="domain" description="Carboxylesterase type B" evidence="7">
    <location>
        <begin position="54"/>
        <end position="550"/>
    </location>
</feature>
<keyword evidence="4" id="KW-1015">Disulfide bond</keyword>
<dbReference type="Gene3D" id="3.40.50.1820">
    <property type="entry name" value="alpha/beta hydrolase"/>
    <property type="match status" value="1"/>
</dbReference>
<evidence type="ECO:0000256" key="4">
    <source>
        <dbReference type="ARBA" id="ARBA00023157"/>
    </source>
</evidence>
<dbReference type="InterPro" id="IPR019819">
    <property type="entry name" value="Carboxylesterase_B_CS"/>
</dbReference>
<keyword evidence="3 6" id="KW-0378">Hydrolase</keyword>
<evidence type="ECO:0000313" key="8">
    <source>
        <dbReference type="EMBL" id="MBW52516.1"/>
    </source>
</evidence>
<dbReference type="AlphaFoldDB" id="A0A2M4BHI5"/>
<keyword evidence="2" id="KW-0719">Serine esterase</keyword>
<keyword evidence="6" id="KW-0732">Signal</keyword>
<proteinExistence type="inferred from homology"/>
<dbReference type="EMBL" id="GGFJ01003375">
    <property type="protein sequence ID" value="MBW52516.1"/>
    <property type="molecule type" value="Transcribed_RNA"/>
</dbReference>
<evidence type="ECO:0000259" key="7">
    <source>
        <dbReference type="Pfam" id="PF00135"/>
    </source>
</evidence>